<dbReference type="VEuPathDB" id="FungiDB:CH63R_00457"/>
<dbReference type="Pfam" id="PF04912">
    <property type="entry name" value="Dynamitin"/>
    <property type="match status" value="1"/>
</dbReference>
<dbReference type="InterPro" id="IPR028133">
    <property type="entry name" value="Dynamitin"/>
</dbReference>
<protein>
    <submittedName>
        <fullName evidence="3">Uncharacterized protein</fullName>
    </submittedName>
</protein>
<organism evidence="3 4">
    <name type="scientific">Colletotrichum higginsianum (strain IMI 349063)</name>
    <name type="common">Crucifer anthracnose fungus</name>
    <dbReference type="NCBI Taxonomy" id="759273"/>
    <lineage>
        <taxon>Eukaryota</taxon>
        <taxon>Fungi</taxon>
        <taxon>Dikarya</taxon>
        <taxon>Ascomycota</taxon>
        <taxon>Pezizomycotina</taxon>
        <taxon>Sordariomycetes</taxon>
        <taxon>Hypocreomycetidae</taxon>
        <taxon>Glomerellales</taxon>
        <taxon>Glomerellaceae</taxon>
        <taxon>Colletotrichum</taxon>
        <taxon>Colletotrichum destructivum species complex</taxon>
    </lineage>
</organism>
<evidence type="ECO:0000256" key="2">
    <source>
        <dbReference type="ARBA" id="ARBA00022490"/>
    </source>
</evidence>
<evidence type="ECO:0000313" key="3">
    <source>
        <dbReference type="EMBL" id="CCF46008.1"/>
    </source>
</evidence>
<dbReference type="GO" id="GO:0005869">
    <property type="term" value="C:dynactin complex"/>
    <property type="evidence" value="ECO:0007669"/>
    <property type="project" value="InterPro"/>
</dbReference>
<keyword evidence="2" id="KW-0963">Cytoplasm</keyword>
<evidence type="ECO:0000313" key="4">
    <source>
        <dbReference type="Proteomes" id="UP000007174"/>
    </source>
</evidence>
<dbReference type="AlphaFoldDB" id="H1W0J5"/>
<dbReference type="HOGENOM" id="CLU_3160290_0_0_1"/>
<name>H1W0J5_COLHI</name>
<dbReference type="GO" id="GO:0007017">
    <property type="term" value="P:microtubule-based process"/>
    <property type="evidence" value="ECO:0007669"/>
    <property type="project" value="InterPro"/>
</dbReference>
<dbReference type="GO" id="GO:0005737">
    <property type="term" value="C:cytoplasm"/>
    <property type="evidence" value="ECO:0007669"/>
    <property type="project" value="UniProtKB-SubCell"/>
</dbReference>
<comment type="subcellular location">
    <subcellularLocation>
        <location evidence="1">Cytoplasm</location>
    </subcellularLocation>
</comment>
<reference evidence="4" key="1">
    <citation type="journal article" date="2012" name="Nat. Genet.">
        <title>Lifestyle transitions in plant pathogenic Colletotrichum fungi deciphered by genome and transcriptome analyses.</title>
        <authorList>
            <person name="O'Connell R.J."/>
            <person name="Thon M.R."/>
            <person name="Hacquard S."/>
            <person name="Amyotte S.G."/>
            <person name="Kleemann J."/>
            <person name="Torres M.F."/>
            <person name="Damm U."/>
            <person name="Buiate E.A."/>
            <person name="Epstein L."/>
            <person name="Alkan N."/>
            <person name="Altmueller J."/>
            <person name="Alvarado-Balderrama L."/>
            <person name="Bauser C.A."/>
            <person name="Becker C."/>
            <person name="Birren B.W."/>
            <person name="Chen Z."/>
            <person name="Choi J."/>
            <person name="Crouch J.A."/>
            <person name="Duvick J.P."/>
            <person name="Farman M.A."/>
            <person name="Gan P."/>
            <person name="Heiman D."/>
            <person name="Henrissat B."/>
            <person name="Howard R.J."/>
            <person name="Kabbage M."/>
            <person name="Koch C."/>
            <person name="Kracher B."/>
            <person name="Kubo Y."/>
            <person name="Law A.D."/>
            <person name="Lebrun M.-H."/>
            <person name="Lee Y.-H."/>
            <person name="Miyara I."/>
            <person name="Moore N."/>
            <person name="Neumann U."/>
            <person name="Nordstroem K."/>
            <person name="Panaccione D.G."/>
            <person name="Panstruga R."/>
            <person name="Place M."/>
            <person name="Proctor R.H."/>
            <person name="Prusky D."/>
            <person name="Rech G."/>
            <person name="Reinhardt R."/>
            <person name="Rollins J.A."/>
            <person name="Rounsley S."/>
            <person name="Schardl C.L."/>
            <person name="Schwartz D.C."/>
            <person name="Shenoy N."/>
            <person name="Shirasu K."/>
            <person name="Sikhakolli U.R."/>
            <person name="Stueber K."/>
            <person name="Sukno S.A."/>
            <person name="Sweigard J.A."/>
            <person name="Takano Y."/>
            <person name="Takahara H."/>
            <person name="Trail F."/>
            <person name="van der Does H.C."/>
            <person name="Voll L.M."/>
            <person name="Will I."/>
            <person name="Young S."/>
            <person name="Zeng Q."/>
            <person name="Zhang J."/>
            <person name="Zhou S."/>
            <person name="Dickman M.B."/>
            <person name="Schulze-Lefert P."/>
            <person name="Ver Loren van Themaat E."/>
            <person name="Ma L.-J."/>
            <person name="Vaillancourt L.J."/>
        </authorList>
    </citation>
    <scope>NUCLEOTIDE SEQUENCE [LARGE SCALE GENOMIC DNA]</scope>
    <source>
        <strain evidence="4">IMI 349063</strain>
    </source>
</reference>
<dbReference type="EMBL" id="CACQ02008246">
    <property type="protein sequence ID" value="CCF46008.1"/>
    <property type="molecule type" value="Genomic_DNA"/>
</dbReference>
<evidence type="ECO:0000256" key="1">
    <source>
        <dbReference type="ARBA" id="ARBA00004496"/>
    </source>
</evidence>
<gene>
    <name evidence="3" type="ORF">CH063_03759</name>
</gene>
<dbReference type="STRING" id="759273.H1W0J5"/>
<accession>H1W0J5</accession>
<proteinExistence type="predicted"/>
<sequence length="48" mass="5493">MATDLRQWKEGLEKIEEAMAEGNNSMAGNMKVMEAWVKDLEERIAKLP</sequence>
<dbReference type="Proteomes" id="UP000007174">
    <property type="component" value="Unassembled WGS sequence"/>
</dbReference>